<evidence type="ECO:0000313" key="2">
    <source>
        <dbReference type="EMBL" id="RAR13242.1"/>
    </source>
</evidence>
<dbReference type="InterPro" id="IPR010323">
    <property type="entry name" value="DUF924"/>
</dbReference>
<dbReference type="InterPro" id="IPR056632">
    <property type="entry name" value="DUF7730"/>
</dbReference>
<accession>A0A364N7K7</accession>
<feature type="domain" description="DUF7730" evidence="1">
    <location>
        <begin position="91"/>
        <end position="163"/>
    </location>
</feature>
<evidence type="ECO:0000313" key="3">
    <source>
        <dbReference type="Proteomes" id="UP000249619"/>
    </source>
</evidence>
<dbReference type="PANTHER" id="PTHR42085">
    <property type="entry name" value="F-BOX DOMAIN-CONTAINING PROTEIN"/>
    <property type="match status" value="1"/>
</dbReference>
<dbReference type="Proteomes" id="UP000249619">
    <property type="component" value="Unassembled WGS sequence"/>
</dbReference>
<keyword evidence="3" id="KW-1185">Reference proteome</keyword>
<dbReference type="Pfam" id="PF24864">
    <property type="entry name" value="DUF7730"/>
    <property type="match status" value="1"/>
</dbReference>
<protein>
    <submittedName>
        <fullName evidence="2">Tetratricopeptide-like helical</fullName>
    </submittedName>
</protein>
<gene>
    <name evidence="2" type="ORF">DDE83_003376</name>
</gene>
<name>A0A364N7K7_STELY</name>
<dbReference type="AlphaFoldDB" id="A0A364N7K7"/>
<proteinExistence type="predicted"/>
<dbReference type="InterPro" id="IPR038883">
    <property type="entry name" value="AN11006-like"/>
</dbReference>
<dbReference type="Pfam" id="PF06041">
    <property type="entry name" value="DUF924"/>
    <property type="match status" value="1"/>
</dbReference>
<dbReference type="InterPro" id="IPR011990">
    <property type="entry name" value="TPR-like_helical_dom_sf"/>
</dbReference>
<sequence>MSEITQARRERGLQNRKRAISVDGNLGISPWVRESETNEQDQSSFFSILPVEIRLQIYKLVLCDEEEKNVDAKEQEKMWDERDWFSFRATPSCPVGMLRTCRKLYREAIDILYSGNHLSFASSERFVVFTRSIPRPRIASIRRITIAYIGKDKTPLSDTETYRCNCENEDFLLFLPASKSPTANASWQGNLAKFGAQLKLIQAAQASGVDVSRAASPSMLLHWVAIILLLDELPRNCFRGLQVWITYTISDKLALDIGLGTIKCGVPQHPQVQFFVAYSFWLYMPMEHSEVMEI</sequence>
<dbReference type="SUPFAM" id="SSF48452">
    <property type="entry name" value="TPR-like"/>
    <property type="match status" value="1"/>
</dbReference>
<evidence type="ECO:0000259" key="1">
    <source>
        <dbReference type="Pfam" id="PF24864"/>
    </source>
</evidence>
<comment type="caution">
    <text evidence="2">The sequence shown here is derived from an EMBL/GenBank/DDBJ whole genome shotgun (WGS) entry which is preliminary data.</text>
</comment>
<dbReference type="STRING" id="183478.A0A364N7K7"/>
<organism evidence="2 3">
    <name type="scientific">Stemphylium lycopersici</name>
    <name type="common">Tomato gray leaf spot disease fungus</name>
    <name type="synonym">Thyrospora lycopersici</name>
    <dbReference type="NCBI Taxonomy" id="183478"/>
    <lineage>
        <taxon>Eukaryota</taxon>
        <taxon>Fungi</taxon>
        <taxon>Dikarya</taxon>
        <taxon>Ascomycota</taxon>
        <taxon>Pezizomycotina</taxon>
        <taxon>Dothideomycetes</taxon>
        <taxon>Pleosporomycetidae</taxon>
        <taxon>Pleosporales</taxon>
        <taxon>Pleosporineae</taxon>
        <taxon>Pleosporaceae</taxon>
        <taxon>Stemphylium</taxon>
    </lineage>
</organism>
<dbReference type="EMBL" id="QGDH01000038">
    <property type="protein sequence ID" value="RAR13242.1"/>
    <property type="molecule type" value="Genomic_DNA"/>
</dbReference>
<dbReference type="PANTHER" id="PTHR42085:SF2">
    <property type="entry name" value="F-BOX DOMAIN-CONTAINING PROTEIN"/>
    <property type="match status" value="1"/>
</dbReference>
<reference evidence="3" key="1">
    <citation type="submission" date="2018-05" db="EMBL/GenBank/DDBJ databases">
        <title>Draft genome sequence of Stemphylium lycopersici strain CIDEFI 213.</title>
        <authorList>
            <person name="Medina R."/>
            <person name="Franco M.E.E."/>
            <person name="Lucentini C.G."/>
            <person name="Saparrat M.C.N."/>
            <person name="Balatti P.A."/>
        </authorList>
    </citation>
    <scope>NUCLEOTIDE SEQUENCE [LARGE SCALE GENOMIC DNA]</scope>
    <source>
        <strain evidence="3">CIDEFI 213</strain>
    </source>
</reference>